<dbReference type="EMBL" id="GL883097">
    <property type="protein sequence ID" value="EGG09498.1"/>
    <property type="molecule type" value="Genomic_DNA"/>
</dbReference>
<keyword evidence="2" id="KW-0132">Cell division</keyword>
<keyword evidence="4" id="KW-0833">Ubl conjugation pathway</keyword>
<keyword evidence="5" id="KW-0131">Cell cycle</keyword>
<dbReference type="PANTHER" id="PTHR13260:SF0">
    <property type="entry name" value="ANAPHASE-PROMOTING COMPLEX SUBUNIT 4"/>
    <property type="match status" value="1"/>
</dbReference>
<dbReference type="GO" id="GO:0034399">
    <property type="term" value="C:nuclear periphery"/>
    <property type="evidence" value="ECO:0007669"/>
    <property type="project" value="TreeGrafter"/>
</dbReference>
<evidence type="ECO:0000256" key="2">
    <source>
        <dbReference type="ARBA" id="ARBA00022618"/>
    </source>
</evidence>
<dbReference type="InterPro" id="IPR024789">
    <property type="entry name" value="APC4"/>
</dbReference>
<feature type="compositionally biased region" description="Polar residues" evidence="6">
    <location>
        <begin position="235"/>
        <end position="250"/>
    </location>
</feature>
<dbReference type="Proteomes" id="UP000001072">
    <property type="component" value="Unassembled WGS sequence"/>
</dbReference>
<evidence type="ECO:0000256" key="6">
    <source>
        <dbReference type="SAM" id="MobiDB-lite"/>
    </source>
</evidence>
<dbReference type="STRING" id="747676.F4RE05"/>
<keyword evidence="3" id="KW-0498">Mitosis</keyword>
<accession>F4RE05</accession>
<evidence type="ECO:0000313" key="8">
    <source>
        <dbReference type="EMBL" id="EGG09498.1"/>
    </source>
</evidence>
<protein>
    <recommendedName>
        <fullName evidence="1">Anaphase-promoting complex subunit 4</fullName>
    </recommendedName>
</protein>
<dbReference type="GO" id="GO:0070979">
    <property type="term" value="P:protein K11-linked ubiquitination"/>
    <property type="evidence" value="ECO:0007669"/>
    <property type="project" value="TreeGrafter"/>
</dbReference>
<evidence type="ECO:0000256" key="1">
    <source>
        <dbReference type="ARBA" id="ARBA00016067"/>
    </source>
</evidence>
<dbReference type="OrthoDB" id="10259843at2759"/>
<feature type="domain" description="Anaphase-promoting complex subunit 4 long" evidence="7">
    <location>
        <begin position="377"/>
        <end position="590"/>
    </location>
</feature>
<evidence type="ECO:0000259" key="7">
    <source>
        <dbReference type="Pfam" id="PF12896"/>
    </source>
</evidence>
<dbReference type="HOGENOM" id="CLU_305255_0_0_1"/>
<dbReference type="Pfam" id="PF12896">
    <property type="entry name" value="ANAPC4"/>
    <property type="match status" value="1"/>
</dbReference>
<dbReference type="GO" id="GO:0031145">
    <property type="term" value="P:anaphase-promoting complex-dependent catabolic process"/>
    <property type="evidence" value="ECO:0007669"/>
    <property type="project" value="InterPro"/>
</dbReference>
<keyword evidence="9" id="KW-1185">Reference proteome</keyword>
<name>F4RE05_MELLP</name>
<evidence type="ECO:0000256" key="3">
    <source>
        <dbReference type="ARBA" id="ARBA00022776"/>
    </source>
</evidence>
<dbReference type="KEGG" id="mlr:MELLADRAFT_61209"/>
<dbReference type="InParanoid" id="F4RE05"/>
<feature type="region of interest" description="Disordered" evidence="6">
    <location>
        <begin position="235"/>
        <end position="259"/>
    </location>
</feature>
<evidence type="ECO:0000256" key="5">
    <source>
        <dbReference type="ARBA" id="ARBA00023306"/>
    </source>
</evidence>
<dbReference type="AlphaFoldDB" id="F4RE05"/>
<evidence type="ECO:0000256" key="4">
    <source>
        <dbReference type="ARBA" id="ARBA00022786"/>
    </source>
</evidence>
<dbReference type="PANTHER" id="PTHR13260">
    <property type="entry name" value="ANAPHASE PROMOTING COMPLEX SUBUNIT 4 APC4"/>
    <property type="match status" value="1"/>
</dbReference>
<reference evidence="9" key="1">
    <citation type="journal article" date="2011" name="Proc. Natl. Acad. Sci. U.S.A.">
        <title>Obligate biotrophy features unraveled by the genomic analysis of rust fungi.</title>
        <authorList>
            <person name="Duplessis S."/>
            <person name="Cuomo C.A."/>
            <person name="Lin Y.-C."/>
            <person name="Aerts A."/>
            <person name="Tisserant E."/>
            <person name="Veneault-Fourrey C."/>
            <person name="Joly D.L."/>
            <person name="Hacquard S."/>
            <person name="Amselem J."/>
            <person name="Cantarel B.L."/>
            <person name="Chiu R."/>
            <person name="Coutinho P.M."/>
            <person name="Feau N."/>
            <person name="Field M."/>
            <person name="Frey P."/>
            <person name="Gelhaye E."/>
            <person name="Goldberg J."/>
            <person name="Grabherr M.G."/>
            <person name="Kodira C.D."/>
            <person name="Kohler A."/>
            <person name="Kuees U."/>
            <person name="Lindquist E.A."/>
            <person name="Lucas S.M."/>
            <person name="Mago R."/>
            <person name="Mauceli E."/>
            <person name="Morin E."/>
            <person name="Murat C."/>
            <person name="Pangilinan J.L."/>
            <person name="Park R."/>
            <person name="Pearson M."/>
            <person name="Quesneville H."/>
            <person name="Rouhier N."/>
            <person name="Sakthikumar S."/>
            <person name="Salamov A.A."/>
            <person name="Schmutz J."/>
            <person name="Selles B."/>
            <person name="Shapiro H."/>
            <person name="Tanguay P."/>
            <person name="Tuskan G.A."/>
            <person name="Henrissat B."/>
            <person name="Van de Peer Y."/>
            <person name="Rouze P."/>
            <person name="Ellis J.G."/>
            <person name="Dodds P.N."/>
            <person name="Schein J.E."/>
            <person name="Zhong S."/>
            <person name="Hamelin R.C."/>
            <person name="Grigoriev I.V."/>
            <person name="Szabo L.J."/>
            <person name="Martin F."/>
        </authorList>
    </citation>
    <scope>NUCLEOTIDE SEQUENCE [LARGE SCALE GENOMIC DNA]</scope>
    <source>
        <strain evidence="9">98AG31 / pathotype 3-4-7</strain>
    </source>
</reference>
<sequence>MSSELFALLSHRTLPSEHHLNVNSCCPTMDLAVFTCPSAATVAGTPITSTEVPRPKSASFDTLTCYRLGNSTPTVWSVVVNQFFTGSMPCCDPSSRHVQVDPAARYDQITALHWSPDGQFLAAALGSSSGTRPPALILLSVHDGQLLVPPTIIPEESTSTEHPRSSTVKNPDRSIHFAAWLPLDSPDKSSRHTEAENWQLKSTGEAICDNLPANLPVRPMLDLEMLNNDLGAVSTSDATGKAKSSSSIQFPPSLFKGNQAHPKTGVNSLLILSSHRDRIHFFINGTVYLGSTTLPDNAQLRSVRLMALDPSVVPDTQALPPRHLGSIRLQLFWLTLEGTISYGHLDMRSACIPRVASGNVPLPIDSPFVSKPTLAVLGVRSQELDQQIRLSHSIHGLLRDCLFGYFSIIKEWRLCRSGAQKWYDSFDEISKAHGGRVPLSLQYPIMLQLWPSTAMIRSTRLTVGCDSSMLQLLFLGQASEGLRDFLGTKTAERVFSKWEFASAGGMSRIRCAVVELLVPNLERLFVLVTEFRNHVYPDIAQPKLIEDSNFEALLLVEALLKQLLFSVHDLDHQLEREEYAYKEFCKWLRSAENAAGPPNRPPITYDFMTVSKFIQRGNTNELDQVIFSQQAGDDNDHVALRLQHHHLIQEYYESLFDINGPQTREQHKTRLDDLLNQIGNHEPHLPYSGVLPVSQPHISSTLPIHATPDTSHFQINPNQDFQTPGVLAHLTNRDEASLTPSNILPHCLRRQTVSSESSPPNLKLNETLTTQGGTLSSRGIYANLMSCSSYLSDVMTSIFERIGSNLTVDVFKNKPNLPNTPKKLLCSRYVDSCQYFAYLGREDQIDVRRIRVNVSPDQSQTFEDAQASVMCRLAGKGDETLEHVIVLDLAFFDDLELVVLGQLGTATRYVLLTIRYPQLFDGKTDVLECLPIYRLHQLQSEYSPEQISLNGNKGRRTGCVISGKGRVLHVFDMEDEEGSEDVEMEKDD</sequence>
<dbReference type="InterPro" id="IPR024790">
    <property type="entry name" value="APC4_long_dom"/>
</dbReference>
<organism evidence="9">
    <name type="scientific">Melampsora larici-populina (strain 98AG31 / pathotype 3-4-7)</name>
    <name type="common">Poplar leaf rust fungus</name>
    <dbReference type="NCBI Taxonomy" id="747676"/>
    <lineage>
        <taxon>Eukaryota</taxon>
        <taxon>Fungi</taxon>
        <taxon>Dikarya</taxon>
        <taxon>Basidiomycota</taxon>
        <taxon>Pucciniomycotina</taxon>
        <taxon>Pucciniomycetes</taxon>
        <taxon>Pucciniales</taxon>
        <taxon>Melampsoraceae</taxon>
        <taxon>Melampsora</taxon>
    </lineage>
</organism>
<proteinExistence type="predicted"/>
<dbReference type="VEuPathDB" id="FungiDB:MELLADRAFT_61209"/>
<dbReference type="GO" id="GO:0051301">
    <property type="term" value="P:cell division"/>
    <property type="evidence" value="ECO:0007669"/>
    <property type="project" value="UniProtKB-KW"/>
</dbReference>
<dbReference type="eggNOG" id="ENOG502S8RQ">
    <property type="taxonomic scope" value="Eukaryota"/>
</dbReference>
<dbReference type="GO" id="GO:0005680">
    <property type="term" value="C:anaphase-promoting complex"/>
    <property type="evidence" value="ECO:0007669"/>
    <property type="project" value="InterPro"/>
</dbReference>
<evidence type="ECO:0000313" key="9">
    <source>
        <dbReference type="Proteomes" id="UP000001072"/>
    </source>
</evidence>
<gene>
    <name evidence="8" type="ORF">MELLADRAFT_61209</name>
</gene>
<dbReference type="GeneID" id="18929695"/>
<dbReference type="RefSeq" id="XP_007407225.1">
    <property type="nucleotide sequence ID" value="XM_007407163.1"/>
</dbReference>